<evidence type="ECO:0000256" key="3">
    <source>
        <dbReference type="ARBA" id="ARBA00022475"/>
    </source>
</evidence>
<dbReference type="InterPro" id="IPR036259">
    <property type="entry name" value="MFS_trans_sf"/>
</dbReference>
<comment type="subcellular location">
    <subcellularLocation>
        <location evidence="1">Cell membrane</location>
        <topology evidence="1">Multi-pass membrane protein</topology>
    </subcellularLocation>
</comment>
<dbReference type="Gene3D" id="1.20.1250.20">
    <property type="entry name" value="MFS general substrate transporter like domains"/>
    <property type="match status" value="1"/>
</dbReference>
<keyword evidence="5 7" id="KW-1133">Transmembrane helix</keyword>
<proteinExistence type="predicted"/>
<keyword evidence="3" id="KW-1003">Cell membrane</keyword>
<evidence type="ECO:0000256" key="2">
    <source>
        <dbReference type="ARBA" id="ARBA00022448"/>
    </source>
</evidence>
<dbReference type="PROSITE" id="PS00216">
    <property type="entry name" value="SUGAR_TRANSPORT_1"/>
    <property type="match status" value="1"/>
</dbReference>
<gene>
    <name evidence="9" type="ORF">GCM10009754_78130</name>
</gene>
<dbReference type="PRINTS" id="PR01036">
    <property type="entry name" value="TCRTETB"/>
</dbReference>
<dbReference type="Gene3D" id="1.20.1720.10">
    <property type="entry name" value="Multidrug resistance protein D"/>
    <property type="match status" value="1"/>
</dbReference>
<keyword evidence="4 7" id="KW-0812">Transmembrane</keyword>
<dbReference type="Pfam" id="PF07690">
    <property type="entry name" value="MFS_1"/>
    <property type="match status" value="1"/>
</dbReference>
<feature type="transmembrane region" description="Helical" evidence="7">
    <location>
        <begin position="401"/>
        <end position="419"/>
    </location>
</feature>
<organism evidence="9 10">
    <name type="scientific">Amycolatopsis minnesotensis</name>
    <dbReference type="NCBI Taxonomy" id="337894"/>
    <lineage>
        <taxon>Bacteria</taxon>
        <taxon>Bacillati</taxon>
        <taxon>Actinomycetota</taxon>
        <taxon>Actinomycetes</taxon>
        <taxon>Pseudonocardiales</taxon>
        <taxon>Pseudonocardiaceae</taxon>
        <taxon>Amycolatopsis</taxon>
    </lineage>
</organism>
<dbReference type="PANTHER" id="PTHR42718:SF46">
    <property type="entry name" value="BLR6921 PROTEIN"/>
    <property type="match status" value="1"/>
</dbReference>
<evidence type="ECO:0000256" key="6">
    <source>
        <dbReference type="ARBA" id="ARBA00023136"/>
    </source>
</evidence>
<evidence type="ECO:0000313" key="9">
    <source>
        <dbReference type="EMBL" id="GAA1988409.1"/>
    </source>
</evidence>
<dbReference type="Proteomes" id="UP001501116">
    <property type="component" value="Unassembled WGS sequence"/>
</dbReference>
<dbReference type="PANTHER" id="PTHR42718">
    <property type="entry name" value="MAJOR FACILITATOR SUPERFAMILY MULTIDRUG TRANSPORTER MFSC"/>
    <property type="match status" value="1"/>
</dbReference>
<feature type="transmembrane region" description="Helical" evidence="7">
    <location>
        <begin position="81"/>
        <end position="100"/>
    </location>
</feature>
<dbReference type="PROSITE" id="PS50850">
    <property type="entry name" value="MFS"/>
    <property type="match status" value="1"/>
</dbReference>
<feature type="transmembrane region" description="Helical" evidence="7">
    <location>
        <begin position="331"/>
        <end position="349"/>
    </location>
</feature>
<keyword evidence="2" id="KW-0813">Transport</keyword>
<feature type="transmembrane region" description="Helical" evidence="7">
    <location>
        <begin position="165"/>
        <end position="187"/>
    </location>
</feature>
<dbReference type="EMBL" id="BAAANN010000048">
    <property type="protein sequence ID" value="GAA1988409.1"/>
    <property type="molecule type" value="Genomic_DNA"/>
</dbReference>
<feature type="transmembrane region" description="Helical" evidence="7">
    <location>
        <begin position="106"/>
        <end position="127"/>
    </location>
</feature>
<reference evidence="9 10" key="1">
    <citation type="journal article" date="2019" name="Int. J. Syst. Evol. Microbiol.">
        <title>The Global Catalogue of Microorganisms (GCM) 10K type strain sequencing project: providing services to taxonomists for standard genome sequencing and annotation.</title>
        <authorList>
            <consortium name="The Broad Institute Genomics Platform"/>
            <consortium name="The Broad Institute Genome Sequencing Center for Infectious Disease"/>
            <person name="Wu L."/>
            <person name="Ma J."/>
        </authorList>
    </citation>
    <scope>NUCLEOTIDE SEQUENCE [LARGE SCALE GENOMIC DNA]</scope>
    <source>
        <strain evidence="9 10">JCM 14545</strain>
    </source>
</reference>
<evidence type="ECO:0000259" key="8">
    <source>
        <dbReference type="PROSITE" id="PS50850"/>
    </source>
</evidence>
<accession>A0ABN2SMS5</accession>
<keyword evidence="6 7" id="KW-0472">Membrane</keyword>
<dbReference type="SUPFAM" id="SSF103473">
    <property type="entry name" value="MFS general substrate transporter"/>
    <property type="match status" value="1"/>
</dbReference>
<feature type="transmembrane region" description="Helical" evidence="7">
    <location>
        <begin position="227"/>
        <end position="246"/>
    </location>
</feature>
<evidence type="ECO:0000256" key="4">
    <source>
        <dbReference type="ARBA" id="ARBA00022692"/>
    </source>
</evidence>
<evidence type="ECO:0000313" key="10">
    <source>
        <dbReference type="Proteomes" id="UP001501116"/>
    </source>
</evidence>
<feature type="transmembrane region" description="Helical" evidence="7">
    <location>
        <begin position="431"/>
        <end position="458"/>
    </location>
</feature>
<dbReference type="InterPro" id="IPR020846">
    <property type="entry name" value="MFS_dom"/>
</dbReference>
<feature type="transmembrane region" description="Helical" evidence="7">
    <location>
        <begin position="139"/>
        <end position="159"/>
    </location>
</feature>
<dbReference type="CDD" id="cd17321">
    <property type="entry name" value="MFS_MMR_MDR_like"/>
    <property type="match status" value="1"/>
</dbReference>
<sequence length="466" mass="46822">MSTVATASRVRRTGPVLAVVALIAFVTTLDNTIIAAAAPSIGRELGLSLATLQWISIAYILPYAGLLLTAGALLDRFGRRRLLLAGCALFAAGAVLGGVARSAELLLIARVAQGVAAAFLVPGTLSLVRTALPADRRAVAVTIWTAALATALALGPWLGGALAQYLHWSWIFLSNLPFVAAAAIVLASRTPPEETRHGARVRLLGAVLVTLSLVLLMASVLTSAGTAIALALGAAGALGLVASALVERRADTPLIPARLLGSRGFAGANALVLLWGLGISGVVFFTPLVHQEFLGASPAAAGVPLVLVAAAVIGTTPFVPAVTRALGPHRTVFLGLAVLAAGLVALAIANDQHAVGPRVPGLLLAGAGSAFTTPITTYALELVDAEDAGIASGVLAASRELASAFGVAFIGLVLTLVQQDLVLSGVDRGPALAAGYTAGLVVAAALQAVGAVLALVVLRPPGTRQS</sequence>
<evidence type="ECO:0000256" key="1">
    <source>
        <dbReference type="ARBA" id="ARBA00004651"/>
    </source>
</evidence>
<dbReference type="InterPro" id="IPR011701">
    <property type="entry name" value="MFS"/>
</dbReference>
<keyword evidence="10" id="KW-1185">Reference proteome</keyword>
<feature type="transmembrane region" description="Helical" evidence="7">
    <location>
        <begin position="361"/>
        <end position="380"/>
    </location>
</feature>
<protein>
    <submittedName>
        <fullName evidence="9">MFS transporter</fullName>
    </submittedName>
</protein>
<feature type="transmembrane region" description="Helical" evidence="7">
    <location>
        <begin position="267"/>
        <end position="289"/>
    </location>
</feature>
<feature type="domain" description="Major facilitator superfamily (MFS) profile" evidence="8">
    <location>
        <begin position="16"/>
        <end position="462"/>
    </location>
</feature>
<feature type="transmembrane region" description="Helical" evidence="7">
    <location>
        <begin position="301"/>
        <end position="319"/>
    </location>
</feature>
<evidence type="ECO:0000256" key="7">
    <source>
        <dbReference type="SAM" id="Phobius"/>
    </source>
</evidence>
<name>A0ABN2SMS5_9PSEU</name>
<feature type="transmembrane region" description="Helical" evidence="7">
    <location>
        <begin position="199"/>
        <end position="221"/>
    </location>
</feature>
<comment type="caution">
    <text evidence="9">The sequence shown here is derived from an EMBL/GenBank/DDBJ whole genome shotgun (WGS) entry which is preliminary data.</text>
</comment>
<evidence type="ECO:0000256" key="5">
    <source>
        <dbReference type="ARBA" id="ARBA00022989"/>
    </source>
</evidence>
<feature type="transmembrane region" description="Helical" evidence="7">
    <location>
        <begin position="51"/>
        <end position="74"/>
    </location>
</feature>
<dbReference type="RefSeq" id="WP_344430458.1">
    <property type="nucleotide sequence ID" value="NZ_BAAANN010000048.1"/>
</dbReference>
<dbReference type="InterPro" id="IPR005829">
    <property type="entry name" value="Sugar_transporter_CS"/>
</dbReference>